<sequence>MWLLGIELRTSTCSSPKIYLLLYVTTMWLLGFELRTFGGTVSALNR</sequence>
<evidence type="ECO:0000313" key="2">
    <source>
        <dbReference type="Proteomes" id="UP000054995"/>
    </source>
</evidence>
<dbReference type="AlphaFoldDB" id="A0A0V1DTL7"/>
<name>A0A0V1DTL7_TRIPS</name>
<gene>
    <name evidence="1" type="ORF">T4D_7082</name>
</gene>
<proteinExistence type="predicted"/>
<dbReference type="EMBL" id="JYDT01001597">
    <property type="protein sequence ID" value="KRY64339.1"/>
    <property type="molecule type" value="Genomic_DNA"/>
</dbReference>
<dbReference type="Proteomes" id="UP000054995">
    <property type="component" value="Unassembled WGS sequence"/>
</dbReference>
<reference evidence="1 2" key="1">
    <citation type="submission" date="2015-01" db="EMBL/GenBank/DDBJ databases">
        <title>Evolution of Trichinella species and genotypes.</title>
        <authorList>
            <person name="Korhonen P.K."/>
            <person name="Edoardo P."/>
            <person name="Giuseppe L.R."/>
            <person name="Gasser R.B."/>
        </authorList>
    </citation>
    <scope>NUCLEOTIDE SEQUENCE [LARGE SCALE GENOMIC DNA]</scope>
    <source>
        <strain evidence="1">ISS470</strain>
    </source>
</reference>
<evidence type="ECO:0000313" key="1">
    <source>
        <dbReference type="EMBL" id="KRY64339.1"/>
    </source>
</evidence>
<organism evidence="1 2">
    <name type="scientific">Trichinella pseudospiralis</name>
    <name type="common">Parasitic roundworm</name>
    <dbReference type="NCBI Taxonomy" id="6337"/>
    <lineage>
        <taxon>Eukaryota</taxon>
        <taxon>Metazoa</taxon>
        <taxon>Ecdysozoa</taxon>
        <taxon>Nematoda</taxon>
        <taxon>Enoplea</taxon>
        <taxon>Dorylaimia</taxon>
        <taxon>Trichinellida</taxon>
        <taxon>Trichinellidae</taxon>
        <taxon>Trichinella</taxon>
    </lineage>
</organism>
<keyword evidence="2" id="KW-1185">Reference proteome</keyword>
<protein>
    <submittedName>
        <fullName evidence="1">Uncharacterized protein</fullName>
    </submittedName>
</protein>
<accession>A0A0V1DTL7</accession>
<comment type="caution">
    <text evidence="1">The sequence shown here is derived from an EMBL/GenBank/DDBJ whole genome shotgun (WGS) entry which is preliminary data.</text>
</comment>